<dbReference type="PROSITE" id="PS01081">
    <property type="entry name" value="HTH_TETR_1"/>
    <property type="match status" value="1"/>
</dbReference>
<dbReference type="STRING" id="39495.SAMN02745111_01862"/>
<feature type="domain" description="HTH tetR-type" evidence="4">
    <location>
        <begin position="9"/>
        <end position="69"/>
    </location>
</feature>
<evidence type="ECO:0000259" key="4">
    <source>
        <dbReference type="PROSITE" id="PS50977"/>
    </source>
</evidence>
<protein>
    <submittedName>
        <fullName evidence="5">Transcriptional regulator, TetR family</fullName>
    </submittedName>
</protein>
<dbReference type="InterPro" id="IPR001647">
    <property type="entry name" value="HTH_TetR"/>
</dbReference>
<evidence type="ECO:0000256" key="3">
    <source>
        <dbReference type="SAM" id="Phobius"/>
    </source>
</evidence>
<keyword evidence="3" id="KW-1133">Transmembrane helix</keyword>
<proteinExistence type="predicted"/>
<dbReference type="GO" id="GO:0003677">
    <property type="term" value="F:DNA binding"/>
    <property type="evidence" value="ECO:0007669"/>
    <property type="project" value="UniProtKB-UniRule"/>
</dbReference>
<keyword evidence="1 2" id="KW-0238">DNA-binding</keyword>
<dbReference type="SUPFAM" id="SSF46689">
    <property type="entry name" value="Homeodomain-like"/>
    <property type="match status" value="1"/>
</dbReference>
<evidence type="ECO:0000313" key="5">
    <source>
        <dbReference type="EMBL" id="SKA69475.1"/>
    </source>
</evidence>
<dbReference type="RefSeq" id="WP_078766709.1">
    <property type="nucleotide sequence ID" value="NZ_FUXZ01000011.1"/>
</dbReference>
<dbReference type="PROSITE" id="PS50977">
    <property type="entry name" value="HTH_TETR_2"/>
    <property type="match status" value="1"/>
</dbReference>
<gene>
    <name evidence="5" type="ORF">SAMN02745111_01862</name>
</gene>
<evidence type="ECO:0000256" key="2">
    <source>
        <dbReference type="PROSITE-ProRule" id="PRU00335"/>
    </source>
</evidence>
<accession>A0A1T4VXB9</accession>
<feature type="transmembrane region" description="Helical" evidence="3">
    <location>
        <begin position="157"/>
        <end position="176"/>
    </location>
</feature>
<keyword evidence="6" id="KW-1185">Reference proteome</keyword>
<organism evidence="5 6">
    <name type="scientific">Eubacterium uniforme</name>
    <dbReference type="NCBI Taxonomy" id="39495"/>
    <lineage>
        <taxon>Bacteria</taxon>
        <taxon>Bacillati</taxon>
        <taxon>Bacillota</taxon>
        <taxon>Clostridia</taxon>
        <taxon>Eubacteriales</taxon>
        <taxon>Eubacteriaceae</taxon>
        <taxon>Eubacterium</taxon>
    </lineage>
</organism>
<evidence type="ECO:0000256" key="1">
    <source>
        <dbReference type="ARBA" id="ARBA00023125"/>
    </source>
</evidence>
<evidence type="ECO:0000313" key="6">
    <source>
        <dbReference type="Proteomes" id="UP000190814"/>
    </source>
</evidence>
<keyword evidence="3" id="KW-0472">Membrane</keyword>
<reference evidence="5 6" key="1">
    <citation type="submission" date="2017-02" db="EMBL/GenBank/DDBJ databases">
        <authorList>
            <person name="Peterson S.W."/>
        </authorList>
    </citation>
    <scope>NUCLEOTIDE SEQUENCE [LARGE SCALE GENOMIC DNA]</scope>
    <source>
        <strain evidence="5 6">ATCC 35992</strain>
    </source>
</reference>
<dbReference type="Pfam" id="PF00440">
    <property type="entry name" value="TetR_N"/>
    <property type="match status" value="1"/>
</dbReference>
<dbReference type="AlphaFoldDB" id="A0A1T4VXB9"/>
<dbReference type="EMBL" id="FUXZ01000011">
    <property type="protein sequence ID" value="SKA69475.1"/>
    <property type="molecule type" value="Genomic_DNA"/>
</dbReference>
<dbReference type="PANTHER" id="PTHR43479">
    <property type="entry name" value="ACREF/ENVCD OPERON REPRESSOR-RELATED"/>
    <property type="match status" value="1"/>
</dbReference>
<dbReference type="Gene3D" id="1.10.357.10">
    <property type="entry name" value="Tetracycline Repressor, domain 2"/>
    <property type="match status" value="1"/>
</dbReference>
<feature type="DNA-binding region" description="H-T-H motif" evidence="2">
    <location>
        <begin position="32"/>
        <end position="51"/>
    </location>
</feature>
<keyword evidence="3" id="KW-0812">Transmembrane</keyword>
<dbReference type="PANTHER" id="PTHR43479:SF11">
    <property type="entry name" value="ACREF_ENVCD OPERON REPRESSOR-RELATED"/>
    <property type="match status" value="1"/>
</dbReference>
<name>A0A1T4VXB9_9FIRM</name>
<dbReference type="InterPro" id="IPR023772">
    <property type="entry name" value="DNA-bd_HTH_TetR-type_CS"/>
</dbReference>
<dbReference type="PRINTS" id="PR00455">
    <property type="entry name" value="HTHTETR"/>
</dbReference>
<dbReference type="InterPro" id="IPR050624">
    <property type="entry name" value="HTH-type_Tx_Regulator"/>
</dbReference>
<dbReference type="OrthoDB" id="9812484at2"/>
<sequence>MSKIDKKKKEKKESLLATAFELFTTTGFNKTSISDISKNAGVGKGTFYLYFRDKYDIRNKLIAHKSNELFNKAHNELLKHSDIIDIEDKIIFIVDYTIDELKENQRLLNFISKNLGWGIFKNALTNYSPSDENEVSFLDYYMNMINDDKYKFKAPEVMLFLIIELVSSTCYSAILYNEPLSIDDLKPYLYSTIRNIIKDNIID</sequence>
<dbReference type="InterPro" id="IPR009057">
    <property type="entry name" value="Homeodomain-like_sf"/>
</dbReference>
<dbReference type="Proteomes" id="UP000190814">
    <property type="component" value="Unassembled WGS sequence"/>
</dbReference>